<dbReference type="AlphaFoldDB" id="A0A135T5G4"/>
<reference evidence="1 2" key="1">
    <citation type="submission" date="2014-02" db="EMBL/GenBank/DDBJ databases">
        <title>The genome sequence of Colletotrichum salicis CBS 607.94.</title>
        <authorList>
            <person name="Baroncelli R."/>
            <person name="Thon M.R."/>
        </authorList>
    </citation>
    <scope>NUCLEOTIDE SEQUENCE [LARGE SCALE GENOMIC DNA]</scope>
    <source>
        <strain evidence="1 2">CBS 607.94</strain>
    </source>
</reference>
<accession>A0A135T5G4</accession>
<name>A0A135T5G4_9PEZI</name>
<comment type="caution">
    <text evidence="1">The sequence shown here is derived from an EMBL/GenBank/DDBJ whole genome shotgun (WGS) entry which is preliminary data.</text>
</comment>
<evidence type="ECO:0000313" key="2">
    <source>
        <dbReference type="Proteomes" id="UP000070121"/>
    </source>
</evidence>
<dbReference type="Proteomes" id="UP000070121">
    <property type="component" value="Unassembled WGS sequence"/>
</dbReference>
<gene>
    <name evidence="1" type="ORF">CSAL01_12169</name>
</gene>
<dbReference type="EMBL" id="JFFI01002105">
    <property type="protein sequence ID" value="KXH43389.1"/>
    <property type="molecule type" value="Genomic_DNA"/>
</dbReference>
<evidence type="ECO:0000313" key="1">
    <source>
        <dbReference type="EMBL" id="KXH43389.1"/>
    </source>
</evidence>
<proteinExistence type="predicted"/>
<sequence>MAKTTLGKCWAPPLLEQIRVGKSCRDSIQVDWEKCEAIRGLVAVSLFDAIQLVTIMCGKANPVGQGYWRCGCLGAQPQAGVISMLPINPSFMHEPSRITMINFNSAVQHTELKFSRMG</sequence>
<protein>
    <submittedName>
        <fullName evidence="1">Uncharacterized protein</fullName>
    </submittedName>
</protein>
<organism evidence="1 2">
    <name type="scientific">Colletotrichum salicis</name>
    <dbReference type="NCBI Taxonomy" id="1209931"/>
    <lineage>
        <taxon>Eukaryota</taxon>
        <taxon>Fungi</taxon>
        <taxon>Dikarya</taxon>
        <taxon>Ascomycota</taxon>
        <taxon>Pezizomycotina</taxon>
        <taxon>Sordariomycetes</taxon>
        <taxon>Hypocreomycetidae</taxon>
        <taxon>Glomerellales</taxon>
        <taxon>Glomerellaceae</taxon>
        <taxon>Colletotrichum</taxon>
        <taxon>Colletotrichum acutatum species complex</taxon>
    </lineage>
</organism>
<keyword evidence="2" id="KW-1185">Reference proteome</keyword>